<name>A0ABV5SWU7_9MICO</name>
<evidence type="ECO:0000256" key="1">
    <source>
        <dbReference type="ARBA" id="ARBA00023015"/>
    </source>
</evidence>
<evidence type="ECO:0000256" key="2">
    <source>
        <dbReference type="ARBA" id="ARBA00023163"/>
    </source>
</evidence>
<dbReference type="SUPFAM" id="SSF55781">
    <property type="entry name" value="GAF domain-like"/>
    <property type="match status" value="1"/>
</dbReference>
<evidence type="ECO:0000259" key="3">
    <source>
        <dbReference type="SMART" id="SM01012"/>
    </source>
</evidence>
<feature type="domain" description="ANTAR" evidence="3">
    <location>
        <begin position="150"/>
        <end position="217"/>
    </location>
</feature>
<evidence type="ECO:0000313" key="5">
    <source>
        <dbReference type="Proteomes" id="UP001589611"/>
    </source>
</evidence>
<accession>A0ABV5SWU7</accession>
<dbReference type="Gene3D" id="3.30.450.40">
    <property type="match status" value="1"/>
</dbReference>
<keyword evidence="1" id="KW-0805">Transcription regulation</keyword>
<sequence length="234" mass="24752">MSDSFAAAMNALDRARDQPEVFCAAFVEVFPVTGAAVSTVGGFLGSETVAASDEYAARLDELQFDLGEGPCWDAVRSGAAVLHPDVLATGPSAWPAFAAAIPVAEVSSLFAFPLIVGPLRFGAIDLYSRAPVALDDDQTKQAGMMAEVVGRLILRRALTSIGEPDGAGNGYSRRLVHQATGMVLAQIGLSAEDARLVIQGHAFAADRSMMDVAQDVIDGRLRFRREGTRIEVVQ</sequence>
<organism evidence="4 5">
    <name type="scientific">Microbacterium terregens</name>
    <dbReference type="NCBI Taxonomy" id="69363"/>
    <lineage>
        <taxon>Bacteria</taxon>
        <taxon>Bacillati</taxon>
        <taxon>Actinomycetota</taxon>
        <taxon>Actinomycetes</taxon>
        <taxon>Micrococcales</taxon>
        <taxon>Microbacteriaceae</taxon>
        <taxon>Microbacterium</taxon>
    </lineage>
</organism>
<dbReference type="InterPro" id="IPR005561">
    <property type="entry name" value="ANTAR"/>
</dbReference>
<dbReference type="Pfam" id="PF13185">
    <property type="entry name" value="GAF_2"/>
    <property type="match status" value="1"/>
</dbReference>
<dbReference type="InterPro" id="IPR029016">
    <property type="entry name" value="GAF-like_dom_sf"/>
</dbReference>
<keyword evidence="5" id="KW-1185">Reference proteome</keyword>
<dbReference type="InterPro" id="IPR003018">
    <property type="entry name" value="GAF"/>
</dbReference>
<dbReference type="Pfam" id="PF03861">
    <property type="entry name" value="ANTAR"/>
    <property type="match status" value="1"/>
</dbReference>
<dbReference type="Gene3D" id="1.10.10.10">
    <property type="entry name" value="Winged helix-like DNA-binding domain superfamily/Winged helix DNA-binding domain"/>
    <property type="match status" value="1"/>
</dbReference>
<dbReference type="SMART" id="SM01012">
    <property type="entry name" value="ANTAR"/>
    <property type="match status" value="1"/>
</dbReference>
<evidence type="ECO:0000313" key="4">
    <source>
        <dbReference type="EMBL" id="MFB9644824.1"/>
    </source>
</evidence>
<reference evidence="4 5" key="1">
    <citation type="submission" date="2024-09" db="EMBL/GenBank/DDBJ databases">
        <authorList>
            <person name="Sun Q."/>
            <person name="Mori K."/>
        </authorList>
    </citation>
    <scope>NUCLEOTIDE SEQUENCE [LARGE SCALE GENOMIC DNA]</scope>
    <source>
        <strain evidence="4 5">JCM 1342</strain>
    </source>
</reference>
<dbReference type="Proteomes" id="UP001589611">
    <property type="component" value="Unassembled WGS sequence"/>
</dbReference>
<keyword evidence="2" id="KW-0804">Transcription</keyword>
<dbReference type="RefSeq" id="WP_344711620.1">
    <property type="nucleotide sequence ID" value="NZ_BAAAWH010000001.1"/>
</dbReference>
<comment type="caution">
    <text evidence="4">The sequence shown here is derived from an EMBL/GenBank/DDBJ whole genome shotgun (WGS) entry which is preliminary data.</text>
</comment>
<proteinExistence type="predicted"/>
<dbReference type="EMBL" id="JBHMBE010000001">
    <property type="protein sequence ID" value="MFB9644824.1"/>
    <property type="molecule type" value="Genomic_DNA"/>
</dbReference>
<gene>
    <name evidence="4" type="ORF">ACFFPJ_03315</name>
</gene>
<protein>
    <submittedName>
        <fullName evidence="4">GAF and ANTAR domain-containing protein</fullName>
    </submittedName>
</protein>
<dbReference type="InterPro" id="IPR036388">
    <property type="entry name" value="WH-like_DNA-bd_sf"/>
</dbReference>